<reference evidence="3 4" key="1">
    <citation type="journal article" date="2007" name="PLoS Genet.">
        <title>Patterns and implications of gene gain and loss in the evolution of Prochlorococcus.</title>
        <authorList>
            <person name="Kettler G.C."/>
            <person name="Martiny A.C."/>
            <person name="Huang K."/>
            <person name="Zucker J."/>
            <person name="Coleman M.L."/>
            <person name="Rodrigue S."/>
            <person name="Chen F."/>
            <person name="Lapidus A."/>
            <person name="Ferriera S."/>
            <person name="Johnson J."/>
            <person name="Steglich C."/>
            <person name="Church G.M."/>
            <person name="Richardson P."/>
            <person name="Chisholm S.W."/>
        </authorList>
    </citation>
    <scope>NUCLEOTIDE SEQUENCE [LARGE SCALE GENOMIC DNA]</scope>
    <source>
        <strain evidence="4">MIT 9211</strain>
    </source>
</reference>
<dbReference type="EMBL" id="CP000878">
    <property type="protein sequence ID" value="ABX08780.1"/>
    <property type="molecule type" value="Genomic_DNA"/>
</dbReference>
<dbReference type="eggNOG" id="COG0762">
    <property type="taxonomic scope" value="Bacteria"/>
</dbReference>
<dbReference type="PANTHER" id="PTHR33219">
    <property type="entry name" value="YLMG HOMOLOG PROTEIN 2, CHLOROPLASTIC"/>
    <property type="match status" value="1"/>
</dbReference>
<dbReference type="InterPro" id="IPR003425">
    <property type="entry name" value="CCB3/YggT"/>
</dbReference>
<accession>A9BAB8</accession>
<dbReference type="Pfam" id="PF02325">
    <property type="entry name" value="CCB3_YggT"/>
    <property type="match status" value="1"/>
</dbReference>
<keyword evidence="2" id="KW-0472">Membrane</keyword>
<sequence length="102" mass="11427">MASTVISNIFGVLSQTLLIYSYILIIRVLLTWFPNLDWSNPILSNISAITDPYLNLFRGIIPPLGGLDISPILAFLVINFSTSLINNLRFAFLNSSILNYYS</sequence>
<dbReference type="RefSeq" id="WP_012195402.1">
    <property type="nucleotide sequence ID" value="NC_009976.1"/>
</dbReference>
<evidence type="ECO:0000256" key="2">
    <source>
        <dbReference type="SAM" id="Phobius"/>
    </source>
</evidence>
<comment type="similarity">
    <text evidence="1">Belongs to the YggT family.</text>
</comment>
<dbReference type="STRING" id="93059.P9211_08491"/>
<evidence type="ECO:0000256" key="1">
    <source>
        <dbReference type="ARBA" id="ARBA00010894"/>
    </source>
</evidence>
<dbReference type="AlphaFoldDB" id="A9BAB8"/>
<protein>
    <submittedName>
        <fullName evidence="3">Predicted integral membrane protein</fullName>
    </submittedName>
</protein>
<dbReference type="HOGENOM" id="CLU_136788_4_0_3"/>
<keyword evidence="2" id="KW-0812">Transmembrane</keyword>
<dbReference type="GO" id="GO:0016020">
    <property type="term" value="C:membrane"/>
    <property type="evidence" value="ECO:0007669"/>
    <property type="project" value="InterPro"/>
</dbReference>
<dbReference type="OrthoDB" id="47652at2"/>
<name>A9BAB8_PROM4</name>
<organism evidence="3 4">
    <name type="scientific">Prochlorococcus marinus (strain MIT 9211)</name>
    <dbReference type="NCBI Taxonomy" id="93059"/>
    <lineage>
        <taxon>Bacteria</taxon>
        <taxon>Bacillati</taxon>
        <taxon>Cyanobacteriota</taxon>
        <taxon>Cyanophyceae</taxon>
        <taxon>Synechococcales</taxon>
        <taxon>Prochlorococcaceae</taxon>
        <taxon>Prochlorococcus</taxon>
    </lineage>
</organism>
<proteinExistence type="inferred from homology"/>
<evidence type="ECO:0000313" key="4">
    <source>
        <dbReference type="Proteomes" id="UP000000788"/>
    </source>
</evidence>
<dbReference type="Proteomes" id="UP000000788">
    <property type="component" value="Chromosome"/>
</dbReference>
<keyword evidence="4" id="KW-1185">Reference proteome</keyword>
<dbReference type="KEGG" id="pmj:P9211_08491"/>
<feature type="transmembrane region" description="Helical" evidence="2">
    <location>
        <begin position="12"/>
        <end position="33"/>
    </location>
</feature>
<keyword evidence="2" id="KW-1133">Transmembrane helix</keyword>
<gene>
    <name evidence="3" type="ordered locus">P9211_08491</name>
</gene>
<evidence type="ECO:0000313" key="3">
    <source>
        <dbReference type="EMBL" id="ABX08780.1"/>
    </source>
</evidence>
<dbReference type="PANTHER" id="PTHR33219:SF14">
    <property type="entry name" value="PROTEIN COFACTOR ASSEMBLY OF COMPLEX C SUBUNIT B CCB3, CHLOROPLASTIC-RELATED"/>
    <property type="match status" value="1"/>
</dbReference>